<name>A0A1H0KU94_9ACTN</name>
<dbReference type="InterPro" id="IPR007569">
    <property type="entry name" value="DUF559"/>
</dbReference>
<dbReference type="Gene3D" id="3.40.960.10">
    <property type="entry name" value="VSR Endonuclease"/>
    <property type="match status" value="1"/>
</dbReference>
<dbReference type="InterPro" id="IPR011335">
    <property type="entry name" value="Restrct_endonuc-II-like"/>
</dbReference>
<feature type="compositionally biased region" description="Low complexity" evidence="1">
    <location>
        <begin position="128"/>
        <end position="148"/>
    </location>
</feature>
<dbReference type="Pfam" id="PF04480">
    <property type="entry name" value="DUF559"/>
    <property type="match status" value="1"/>
</dbReference>
<gene>
    <name evidence="3" type="ORF">SAMN05660199_02241</name>
</gene>
<sequence>MYVAAGTELTLLVRARSAIALVPGAVVSGRTAARLLGLDLGPLGGEPVELTVPSTQGGWSVPGIRVRRRDLPDGSVSLVDGVQVTSPVVTAVDLAARLPYGSAVRVLDQFVAARLAGLEALRAEAARRSGPGSARARRAASAADGLAGSPPETTLRLLLGGSGLPPAVAQVEVRDRGGRFVARVDFGWPELRFAVEYDGAGHVDRLAHDRRRLNALQAAGWRVFFVTAADMRDPERLVLRIAAAMADCLR</sequence>
<dbReference type="AlphaFoldDB" id="A0A1H0KU94"/>
<dbReference type="EMBL" id="FNIR01000006">
    <property type="protein sequence ID" value="SDO59415.1"/>
    <property type="molecule type" value="Genomic_DNA"/>
</dbReference>
<reference evidence="4" key="1">
    <citation type="submission" date="2016-10" db="EMBL/GenBank/DDBJ databases">
        <authorList>
            <person name="Varghese N."/>
            <person name="Submissions S."/>
        </authorList>
    </citation>
    <scope>NUCLEOTIDE SEQUENCE [LARGE SCALE GENOMIC DNA]</scope>
    <source>
        <strain evidence="4">DSM 45843</strain>
    </source>
</reference>
<organism evidence="3 4">
    <name type="scientific">Klenkia soli</name>
    <dbReference type="NCBI Taxonomy" id="1052260"/>
    <lineage>
        <taxon>Bacteria</taxon>
        <taxon>Bacillati</taxon>
        <taxon>Actinomycetota</taxon>
        <taxon>Actinomycetes</taxon>
        <taxon>Geodermatophilales</taxon>
        <taxon>Geodermatophilaceae</taxon>
        <taxon>Klenkia</taxon>
    </lineage>
</organism>
<evidence type="ECO:0000313" key="4">
    <source>
        <dbReference type="Proteomes" id="UP000199088"/>
    </source>
</evidence>
<evidence type="ECO:0000259" key="2">
    <source>
        <dbReference type="Pfam" id="PF04480"/>
    </source>
</evidence>
<evidence type="ECO:0000256" key="1">
    <source>
        <dbReference type="SAM" id="MobiDB-lite"/>
    </source>
</evidence>
<proteinExistence type="predicted"/>
<protein>
    <recommendedName>
        <fullName evidence="2">DUF559 domain-containing protein</fullName>
    </recommendedName>
</protein>
<evidence type="ECO:0000313" key="3">
    <source>
        <dbReference type="EMBL" id="SDO59415.1"/>
    </source>
</evidence>
<dbReference type="STRING" id="1052260.SAMN05660199_02241"/>
<dbReference type="SUPFAM" id="SSF52980">
    <property type="entry name" value="Restriction endonuclease-like"/>
    <property type="match status" value="1"/>
</dbReference>
<feature type="domain" description="DUF559" evidence="2">
    <location>
        <begin position="184"/>
        <end position="243"/>
    </location>
</feature>
<dbReference type="Proteomes" id="UP000199088">
    <property type="component" value="Unassembled WGS sequence"/>
</dbReference>
<accession>A0A1H0KU94</accession>
<keyword evidence="4" id="KW-1185">Reference proteome</keyword>
<feature type="region of interest" description="Disordered" evidence="1">
    <location>
        <begin position="127"/>
        <end position="148"/>
    </location>
</feature>